<dbReference type="NCBIfam" id="TIGR01007">
    <property type="entry name" value="eps_fam"/>
    <property type="match status" value="1"/>
</dbReference>
<gene>
    <name evidence="11" type="ORF">GO493_25845</name>
</gene>
<evidence type="ECO:0000256" key="7">
    <source>
        <dbReference type="ARBA" id="ARBA00023136"/>
    </source>
</evidence>
<proteinExistence type="predicted"/>
<keyword evidence="6 8" id="KW-1133">Transmembrane helix</keyword>
<dbReference type="CDD" id="cd05387">
    <property type="entry name" value="BY-kinase"/>
    <property type="match status" value="1"/>
</dbReference>
<comment type="caution">
    <text evidence="11">The sequence shown here is derived from an EMBL/GenBank/DDBJ whole genome shotgun (WGS) entry which is preliminary data.</text>
</comment>
<evidence type="ECO:0000313" key="11">
    <source>
        <dbReference type="EMBL" id="MVT11713.1"/>
    </source>
</evidence>
<keyword evidence="7 8" id="KW-0472">Membrane</keyword>
<dbReference type="EMBL" id="WRXN01000015">
    <property type="protein sequence ID" value="MVT11713.1"/>
    <property type="molecule type" value="Genomic_DNA"/>
</dbReference>
<evidence type="ECO:0000256" key="4">
    <source>
        <dbReference type="ARBA" id="ARBA00022741"/>
    </source>
</evidence>
<protein>
    <submittedName>
        <fullName evidence="11">Polysaccharide biosynthesis tyrosine autokinase</fullName>
        <ecNumber evidence="11">2.7.10.2</ecNumber>
    </submittedName>
</protein>
<dbReference type="Proteomes" id="UP000461730">
    <property type="component" value="Unassembled WGS sequence"/>
</dbReference>
<keyword evidence="3 8" id="KW-0812">Transmembrane</keyword>
<keyword evidence="12" id="KW-1185">Reference proteome</keyword>
<organism evidence="11 12">
    <name type="scientific">Chitinophaga tropicalis</name>
    <dbReference type="NCBI Taxonomy" id="2683588"/>
    <lineage>
        <taxon>Bacteria</taxon>
        <taxon>Pseudomonadati</taxon>
        <taxon>Bacteroidota</taxon>
        <taxon>Chitinophagia</taxon>
        <taxon>Chitinophagales</taxon>
        <taxon>Chitinophagaceae</taxon>
        <taxon>Chitinophaga</taxon>
    </lineage>
</organism>
<evidence type="ECO:0000256" key="3">
    <source>
        <dbReference type="ARBA" id="ARBA00022692"/>
    </source>
</evidence>
<evidence type="ECO:0000256" key="8">
    <source>
        <dbReference type="SAM" id="Phobius"/>
    </source>
</evidence>
<dbReference type="InterPro" id="IPR027417">
    <property type="entry name" value="P-loop_NTPase"/>
</dbReference>
<keyword evidence="11" id="KW-0808">Transferase</keyword>
<sequence>MQQKVTNTRTQRDDHTGLLETIRHKYQPYWPLFVIASVFAVIAAYIYLRYATPIYKISATLLIKEDAKAVEKSIIELMDPLGSGKKVDNEIEILRSRTMAKAVIRNLNLYGEIFERGAIRDVSVYNNGPVRVNFLDPDSIGAMESSVVDLKYDAEQKKVTLADKVYALNDTVSTRWGRIVITPVAGFNPASMQNKLFYLRVTGEKALALQFLGNLKVAAANKQANVLRLEYVNTVPERGQDMLNELMRAYDGASIDDKNKTASKTMAFVEDRLRIITGELNQVEGEIEKYKTDQNIVDISEQSKMFLEAVRDNDSKLSDAELQLSMLDAIEKYVTGRKADEKLVPATLGISDPVLLELVGDLQTTEMQLERLKKTTGENSPLLTSLNDQAEKLRPAILQNIRSLRANLQAGKDKLSSQNARFMGMLKGVPGKERTLLEVSRQQVIKNNIYTFLLEKREETALQYAAAISDSRIIDVAEADTYPFSPKKSMVMALAVIAGLASVAGFIALKDMMNHKVMFRADIEKGTSAPIIGEIMFDPNGGGIAITDGKRTPVAEQFRALRTTLSYIGINGDHKTIMVTSSISGEGKSFVAINLAISLSLTKKKVVILEFDLRKPKVSKILNVPHHPGISNYLVGQAVLGDILKKPIEGNEHLYLLSAGIIPPNPTELILNGRLEHLLATLRATFDYIIIDTAPVAPVTDARLLAPFADATIYVVRHERTPKFHLKMIEELYEQGDLGKLNIVFNGLKMRGVPGYGYAYGNGYGYGNGQGYGYGYTEEHKNGSAKKGRFTKIFNRE</sequence>
<name>A0A7K1UBI7_9BACT</name>
<evidence type="ECO:0000256" key="6">
    <source>
        <dbReference type="ARBA" id="ARBA00022989"/>
    </source>
</evidence>
<dbReference type="InterPro" id="IPR033756">
    <property type="entry name" value="YlxH/NBP35"/>
</dbReference>
<dbReference type="GO" id="GO:0004715">
    <property type="term" value="F:non-membrane spanning protein tyrosine kinase activity"/>
    <property type="evidence" value="ECO:0007669"/>
    <property type="project" value="UniProtKB-EC"/>
</dbReference>
<dbReference type="Pfam" id="PF10609">
    <property type="entry name" value="ParA"/>
    <property type="match status" value="1"/>
</dbReference>
<evidence type="ECO:0000256" key="1">
    <source>
        <dbReference type="ARBA" id="ARBA00004651"/>
    </source>
</evidence>
<dbReference type="GO" id="GO:0005886">
    <property type="term" value="C:plasma membrane"/>
    <property type="evidence" value="ECO:0007669"/>
    <property type="project" value="UniProtKB-SubCell"/>
</dbReference>
<dbReference type="InterPro" id="IPR032807">
    <property type="entry name" value="GNVR"/>
</dbReference>
<dbReference type="PANTHER" id="PTHR32309:SF13">
    <property type="entry name" value="FERRIC ENTEROBACTIN TRANSPORT PROTEIN FEPE"/>
    <property type="match status" value="1"/>
</dbReference>
<dbReference type="GO" id="GO:0005524">
    <property type="term" value="F:ATP binding"/>
    <property type="evidence" value="ECO:0007669"/>
    <property type="project" value="UniProtKB-KW"/>
</dbReference>
<reference evidence="11 12" key="1">
    <citation type="submission" date="2019-12" db="EMBL/GenBank/DDBJ databases">
        <title>Chitinophaga sp. strain ysch24 (GDMCC 1.1355), whole genome shotgun sequence.</title>
        <authorList>
            <person name="Zhang X."/>
        </authorList>
    </citation>
    <scope>NUCLEOTIDE SEQUENCE [LARGE SCALE GENOMIC DNA]</scope>
    <source>
        <strain evidence="12">ysch24</strain>
    </source>
</reference>
<dbReference type="PANTHER" id="PTHR32309">
    <property type="entry name" value="TYROSINE-PROTEIN KINASE"/>
    <property type="match status" value="1"/>
</dbReference>
<dbReference type="EC" id="2.7.10.2" evidence="11"/>
<keyword evidence="4" id="KW-0547">Nucleotide-binding</keyword>
<feature type="domain" description="Tyrosine-protein kinase G-rich" evidence="10">
    <location>
        <begin position="433"/>
        <end position="510"/>
    </location>
</feature>
<evidence type="ECO:0000256" key="5">
    <source>
        <dbReference type="ARBA" id="ARBA00022840"/>
    </source>
</evidence>
<dbReference type="InterPro" id="IPR005702">
    <property type="entry name" value="Wzc-like_C"/>
</dbReference>
<accession>A0A7K1UBI7</accession>
<evidence type="ECO:0000259" key="10">
    <source>
        <dbReference type="Pfam" id="PF13807"/>
    </source>
</evidence>
<dbReference type="RefSeq" id="WP_157309134.1">
    <property type="nucleotide sequence ID" value="NZ_WRXN01000015.1"/>
</dbReference>
<evidence type="ECO:0000259" key="9">
    <source>
        <dbReference type="Pfam" id="PF02706"/>
    </source>
</evidence>
<comment type="subcellular location">
    <subcellularLocation>
        <location evidence="1">Cell membrane</location>
        <topology evidence="1">Multi-pass membrane protein</topology>
    </subcellularLocation>
</comment>
<keyword evidence="2" id="KW-1003">Cell membrane</keyword>
<keyword evidence="11" id="KW-0418">Kinase</keyword>
<dbReference type="AlphaFoldDB" id="A0A7K1UBI7"/>
<keyword evidence="5" id="KW-0067">ATP-binding</keyword>
<evidence type="ECO:0000256" key="2">
    <source>
        <dbReference type="ARBA" id="ARBA00022475"/>
    </source>
</evidence>
<feature type="domain" description="Polysaccharide chain length determinant N-terminal" evidence="9">
    <location>
        <begin position="32"/>
        <end position="107"/>
    </location>
</feature>
<feature type="transmembrane region" description="Helical" evidence="8">
    <location>
        <begin position="490"/>
        <end position="509"/>
    </location>
</feature>
<dbReference type="Pfam" id="PF13807">
    <property type="entry name" value="GNVR"/>
    <property type="match status" value="1"/>
</dbReference>
<dbReference type="InterPro" id="IPR003856">
    <property type="entry name" value="LPS_length_determ_N"/>
</dbReference>
<dbReference type="SUPFAM" id="SSF52540">
    <property type="entry name" value="P-loop containing nucleoside triphosphate hydrolases"/>
    <property type="match status" value="1"/>
</dbReference>
<dbReference type="Pfam" id="PF02706">
    <property type="entry name" value="Wzz"/>
    <property type="match status" value="1"/>
</dbReference>
<evidence type="ECO:0000313" key="12">
    <source>
        <dbReference type="Proteomes" id="UP000461730"/>
    </source>
</evidence>
<feature type="transmembrane region" description="Helical" evidence="8">
    <location>
        <begin position="29"/>
        <end position="48"/>
    </location>
</feature>
<dbReference type="Gene3D" id="3.40.50.300">
    <property type="entry name" value="P-loop containing nucleotide triphosphate hydrolases"/>
    <property type="match status" value="1"/>
</dbReference>
<dbReference type="InterPro" id="IPR050445">
    <property type="entry name" value="Bact_polysacc_biosynth/exp"/>
</dbReference>